<dbReference type="Pfam" id="PF03449">
    <property type="entry name" value="GreA_GreB_N"/>
    <property type="match status" value="1"/>
</dbReference>
<evidence type="ECO:0000313" key="13">
    <source>
        <dbReference type="EMBL" id="GAF25922.1"/>
    </source>
</evidence>
<evidence type="ECO:0000259" key="12">
    <source>
        <dbReference type="Pfam" id="PF03449"/>
    </source>
</evidence>
<dbReference type="GO" id="GO:0006354">
    <property type="term" value="P:DNA-templated transcription elongation"/>
    <property type="evidence" value="ECO:0007669"/>
    <property type="project" value="TreeGrafter"/>
</dbReference>
<evidence type="ECO:0000256" key="1">
    <source>
        <dbReference type="ARBA" id="ARBA00008213"/>
    </source>
</evidence>
<sequence length="160" mass="17830">MAEKETLLTANGLKKLEEELEYLKTVKRQEVAERLKQAIEFGDISENSEYEDAKNEQAFIEGRILTLEKKLRNAKVIVASEVPDDVVSLGSRVTLKDLDEGEEIQYEIVGSMEADPAENRISNESPVGKALLGHHTGETVTIQVPAGNLRYQILNIAKVH</sequence>
<dbReference type="InterPro" id="IPR036805">
    <property type="entry name" value="Tscrpt_elong_fac_GreA/B_N_sf"/>
</dbReference>
<evidence type="ECO:0000256" key="8">
    <source>
        <dbReference type="ARBA" id="ARBA00030776"/>
    </source>
</evidence>
<protein>
    <recommendedName>
        <fullName evidence="2 9">Transcription elongation factor GreA</fullName>
    </recommendedName>
    <alternativeName>
        <fullName evidence="8 9">Transcript cleavage factor GreA</fullName>
    </alternativeName>
</protein>
<feature type="domain" description="Transcription elongation factor GreA/GreB C-terminal" evidence="11">
    <location>
        <begin position="83"/>
        <end position="157"/>
    </location>
</feature>
<dbReference type="PROSITE" id="PS00829">
    <property type="entry name" value="GREAB_1"/>
    <property type="match status" value="1"/>
</dbReference>
<dbReference type="FunFam" id="3.10.50.30:FF:000001">
    <property type="entry name" value="Transcription elongation factor GreA"/>
    <property type="match status" value="1"/>
</dbReference>
<dbReference type="Gene3D" id="3.10.50.30">
    <property type="entry name" value="Transcription elongation factor, GreA/GreB, C-terminal domain"/>
    <property type="match status" value="1"/>
</dbReference>
<evidence type="ECO:0000256" key="10">
    <source>
        <dbReference type="RuleBase" id="RU000556"/>
    </source>
</evidence>
<dbReference type="SUPFAM" id="SSF46557">
    <property type="entry name" value="GreA transcript cleavage protein, N-terminal domain"/>
    <property type="match status" value="1"/>
</dbReference>
<dbReference type="PANTHER" id="PTHR30437">
    <property type="entry name" value="TRANSCRIPTION ELONGATION FACTOR GREA"/>
    <property type="match status" value="1"/>
</dbReference>
<keyword evidence="6 9" id="KW-0804">Transcription</keyword>
<dbReference type="NCBIfam" id="NF001263">
    <property type="entry name" value="PRK00226.1-4"/>
    <property type="match status" value="1"/>
</dbReference>
<keyword evidence="13" id="KW-0251">Elongation factor</keyword>
<dbReference type="PROSITE" id="PS00830">
    <property type="entry name" value="GREAB_2"/>
    <property type="match status" value="1"/>
</dbReference>
<feature type="domain" description="Transcription elongation factor GreA/GreB N-terminal" evidence="12">
    <location>
        <begin position="7"/>
        <end position="76"/>
    </location>
</feature>
<dbReference type="NCBIfam" id="TIGR01462">
    <property type="entry name" value="greA"/>
    <property type="match status" value="1"/>
</dbReference>
<feature type="coiled-coil region" evidence="9">
    <location>
        <begin position="13"/>
        <end position="70"/>
    </location>
</feature>
<comment type="function">
    <text evidence="7 9 10">Necessary for efficient RNA polymerase transcription elongation past template-encoded arresting sites. The arresting sites in DNA have the property of trapping a certain fraction of elongating RNA polymerases that pass through, resulting in locked ternary complexes. Cleavage of the nascent transcript by cleavage factors such as GreA or GreB allows the resumption of elongation from the new 3'terminus. GreA releases sequences of 2 to 3 nucleotides.</text>
</comment>
<dbReference type="InterPro" id="IPR022691">
    <property type="entry name" value="Tscrpt_elong_fac_GreA/B_N"/>
</dbReference>
<evidence type="ECO:0000256" key="5">
    <source>
        <dbReference type="ARBA" id="ARBA00023125"/>
    </source>
</evidence>
<reference evidence="13" key="1">
    <citation type="journal article" date="2014" name="Gene">
        <title>Genome-guided analysis of transformation efficiency and carbon dioxide assimilation by Moorella thermoacetica Y72.</title>
        <authorList>
            <person name="Tsukahara K."/>
            <person name="Kita A."/>
            <person name="Nakashimada Y."/>
            <person name="Hoshino T."/>
            <person name="Murakami K."/>
        </authorList>
    </citation>
    <scope>NUCLEOTIDE SEQUENCE [LARGE SCALE GENOMIC DNA]</scope>
    <source>
        <strain evidence="13">Y72</strain>
    </source>
</reference>
<dbReference type="GeneID" id="45616188"/>
<dbReference type="PANTHER" id="PTHR30437:SF4">
    <property type="entry name" value="TRANSCRIPTION ELONGATION FACTOR GREA"/>
    <property type="match status" value="1"/>
</dbReference>
<keyword evidence="13" id="KW-0648">Protein biosynthesis</keyword>
<dbReference type="GO" id="GO:0032784">
    <property type="term" value="P:regulation of DNA-templated transcription elongation"/>
    <property type="evidence" value="ECO:0007669"/>
    <property type="project" value="UniProtKB-UniRule"/>
</dbReference>
<evidence type="ECO:0000256" key="2">
    <source>
        <dbReference type="ARBA" id="ARBA00013729"/>
    </source>
</evidence>
<dbReference type="EMBL" id="DF238840">
    <property type="protein sequence ID" value="GAF25922.1"/>
    <property type="molecule type" value="Genomic_DNA"/>
</dbReference>
<keyword evidence="4 9" id="KW-0175">Coiled coil</keyword>
<comment type="similarity">
    <text evidence="1 9 10">Belongs to the GreA/GreB family.</text>
</comment>
<gene>
    <name evidence="9" type="primary">greA</name>
    <name evidence="13" type="ORF">MTY_1259</name>
</gene>
<evidence type="ECO:0000256" key="9">
    <source>
        <dbReference type="HAMAP-Rule" id="MF_00105"/>
    </source>
</evidence>
<dbReference type="FunFam" id="1.10.287.180:FF:000001">
    <property type="entry name" value="Transcription elongation factor GreA"/>
    <property type="match status" value="1"/>
</dbReference>
<dbReference type="SUPFAM" id="SSF54534">
    <property type="entry name" value="FKBP-like"/>
    <property type="match status" value="1"/>
</dbReference>
<dbReference type="GO" id="GO:0070063">
    <property type="term" value="F:RNA polymerase binding"/>
    <property type="evidence" value="ECO:0007669"/>
    <property type="project" value="InterPro"/>
</dbReference>
<evidence type="ECO:0000256" key="7">
    <source>
        <dbReference type="ARBA" id="ARBA00024916"/>
    </source>
</evidence>
<dbReference type="Proteomes" id="UP000063718">
    <property type="component" value="Unassembled WGS sequence"/>
</dbReference>
<dbReference type="InterPro" id="IPR036953">
    <property type="entry name" value="GreA/GreB_C_sf"/>
</dbReference>
<dbReference type="Pfam" id="PF01272">
    <property type="entry name" value="GreA_GreB"/>
    <property type="match status" value="1"/>
</dbReference>
<evidence type="ECO:0000259" key="11">
    <source>
        <dbReference type="Pfam" id="PF01272"/>
    </source>
</evidence>
<dbReference type="HAMAP" id="MF_00105">
    <property type="entry name" value="GreA_GreB"/>
    <property type="match status" value="1"/>
</dbReference>
<dbReference type="PIRSF" id="PIRSF006092">
    <property type="entry name" value="GreA_GreB"/>
    <property type="match status" value="1"/>
</dbReference>
<proteinExistence type="inferred from homology"/>
<dbReference type="Gene3D" id="1.10.287.180">
    <property type="entry name" value="Transcription elongation factor, GreA/GreB, N-terminal domain"/>
    <property type="match status" value="1"/>
</dbReference>
<keyword evidence="3 9" id="KW-0805">Transcription regulation</keyword>
<dbReference type="InterPro" id="IPR006359">
    <property type="entry name" value="Tscrpt_elong_fac_GreA"/>
</dbReference>
<organism evidence="13">
    <name type="scientific">Moorella thermoacetica Y72</name>
    <dbReference type="NCBI Taxonomy" id="1325331"/>
    <lineage>
        <taxon>Bacteria</taxon>
        <taxon>Bacillati</taxon>
        <taxon>Bacillota</taxon>
        <taxon>Clostridia</taxon>
        <taxon>Neomoorellales</taxon>
        <taxon>Neomoorellaceae</taxon>
        <taxon>Neomoorella</taxon>
    </lineage>
</organism>
<dbReference type="InterPro" id="IPR028624">
    <property type="entry name" value="Tscrpt_elong_fac_GreA/B"/>
</dbReference>
<dbReference type="InterPro" id="IPR001437">
    <property type="entry name" value="Tscrpt_elong_fac_GreA/B_C"/>
</dbReference>
<evidence type="ECO:0000256" key="6">
    <source>
        <dbReference type="ARBA" id="ARBA00023163"/>
    </source>
</evidence>
<evidence type="ECO:0000256" key="4">
    <source>
        <dbReference type="ARBA" id="ARBA00023054"/>
    </source>
</evidence>
<evidence type="ECO:0000256" key="3">
    <source>
        <dbReference type="ARBA" id="ARBA00023015"/>
    </source>
</evidence>
<dbReference type="GO" id="GO:0003677">
    <property type="term" value="F:DNA binding"/>
    <property type="evidence" value="ECO:0007669"/>
    <property type="project" value="UniProtKB-UniRule"/>
</dbReference>
<keyword evidence="5 9" id="KW-0238">DNA-binding</keyword>
<dbReference type="GO" id="GO:0003746">
    <property type="term" value="F:translation elongation factor activity"/>
    <property type="evidence" value="ECO:0007669"/>
    <property type="project" value="UniProtKB-KW"/>
</dbReference>
<dbReference type="AlphaFoldDB" id="A0A0S6UAA2"/>
<name>A0A0S6UAA2_NEOTH</name>
<accession>A0A0S6UAA2</accession>
<dbReference type="RefSeq" id="WP_011391698.1">
    <property type="nucleotide sequence ID" value="NZ_DF238840.1"/>
</dbReference>
<dbReference type="InterPro" id="IPR018151">
    <property type="entry name" value="TF_GreA/GreB_CS"/>
</dbReference>
<dbReference type="InterPro" id="IPR023459">
    <property type="entry name" value="Tscrpt_elong_fac_GreA/B_fam"/>
</dbReference>